<protein>
    <submittedName>
        <fullName evidence="1">Uncharacterized protein</fullName>
    </submittedName>
</protein>
<name>A0A067SY08_GALM3</name>
<keyword evidence="2" id="KW-1185">Reference proteome</keyword>
<evidence type="ECO:0000313" key="1">
    <source>
        <dbReference type="EMBL" id="KDR71648.1"/>
    </source>
</evidence>
<evidence type="ECO:0000313" key="2">
    <source>
        <dbReference type="Proteomes" id="UP000027222"/>
    </source>
</evidence>
<dbReference type="HOGENOM" id="CLU_2831368_0_0_1"/>
<gene>
    <name evidence="1" type="ORF">GALMADRAFT_795188</name>
</gene>
<dbReference type="AlphaFoldDB" id="A0A067SY08"/>
<organism evidence="1 2">
    <name type="scientific">Galerina marginata (strain CBS 339.88)</name>
    <dbReference type="NCBI Taxonomy" id="685588"/>
    <lineage>
        <taxon>Eukaryota</taxon>
        <taxon>Fungi</taxon>
        <taxon>Dikarya</taxon>
        <taxon>Basidiomycota</taxon>
        <taxon>Agaricomycotina</taxon>
        <taxon>Agaricomycetes</taxon>
        <taxon>Agaricomycetidae</taxon>
        <taxon>Agaricales</taxon>
        <taxon>Agaricineae</taxon>
        <taxon>Strophariaceae</taxon>
        <taxon>Galerina</taxon>
    </lineage>
</organism>
<reference evidence="2" key="1">
    <citation type="journal article" date="2014" name="Proc. Natl. Acad. Sci. U.S.A.">
        <title>Extensive sampling of basidiomycete genomes demonstrates inadequacy of the white-rot/brown-rot paradigm for wood decay fungi.</title>
        <authorList>
            <person name="Riley R."/>
            <person name="Salamov A.A."/>
            <person name="Brown D.W."/>
            <person name="Nagy L.G."/>
            <person name="Floudas D."/>
            <person name="Held B.W."/>
            <person name="Levasseur A."/>
            <person name="Lombard V."/>
            <person name="Morin E."/>
            <person name="Otillar R."/>
            <person name="Lindquist E.A."/>
            <person name="Sun H."/>
            <person name="LaButti K.M."/>
            <person name="Schmutz J."/>
            <person name="Jabbour D."/>
            <person name="Luo H."/>
            <person name="Baker S.E."/>
            <person name="Pisabarro A.G."/>
            <person name="Walton J.D."/>
            <person name="Blanchette R.A."/>
            <person name="Henrissat B."/>
            <person name="Martin F."/>
            <person name="Cullen D."/>
            <person name="Hibbett D.S."/>
            <person name="Grigoriev I.V."/>
        </authorList>
    </citation>
    <scope>NUCLEOTIDE SEQUENCE [LARGE SCALE GENOMIC DNA]</scope>
    <source>
        <strain evidence="2">CBS 339.88</strain>
    </source>
</reference>
<dbReference type="EMBL" id="KL142392">
    <property type="protein sequence ID" value="KDR71648.1"/>
    <property type="molecule type" value="Genomic_DNA"/>
</dbReference>
<proteinExistence type="predicted"/>
<dbReference type="Proteomes" id="UP000027222">
    <property type="component" value="Unassembled WGS sequence"/>
</dbReference>
<accession>A0A067SY08</accession>
<sequence>MKLPHPNLPIDRFQSARHSLRAREFSRRLLNALQSPTLRVPIDGDRRDVRCLVPSPRTSRTNSGEI</sequence>